<name>A0ABT7PAR4_MYCIT</name>
<comment type="caution">
    <text evidence="1">The sequence shown here is derived from an EMBL/GenBank/DDBJ whole genome shotgun (WGS) entry which is preliminary data.</text>
</comment>
<reference evidence="2" key="2">
    <citation type="submission" date="2023-06" db="EMBL/GenBank/DDBJ databases">
        <title>Itaconate inhibition of nontuberculous mycobacteria.</title>
        <authorList>
            <person name="Spilker T."/>
        </authorList>
    </citation>
    <scope>NUCLEOTIDE SEQUENCE [LARGE SCALE GENOMIC DNA]</scope>
    <source>
        <strain evidence="2">FLAC1071</strain>
    </source>
</reference>
<sequence>MLVFMVGRVVRLGVLDRMRQAAVGVSWRRSEQGLLRQRQLDGQAFALATVDVDGVELSAADSIQDGLFGHAESAGSLLEPNPSVGCVWGDIGA</sequence>
<reference evidence="1 2" key="1">
    <citation type="submission" date="2023-06" db="EMBL/GenBank/DDBJ databases">
        <title>Itaconate inhibition of nontuberculous mycobacteria.</title>
        <authorList>
            <person name="Breen P."/>
            <person name="Zimbric M."/>
            <person name="Caverly L."/>
        </authorList>
    </citation>
    <scope>NUCLEOTIDE SEQUENCE [LARGE SCALE GENOMIC DNA]</scope>
    <source>
        <strain evidence="1 2">FLAC1071</strain>
    </source>
</reference>
<organism evidence="1 2">
    <name type="scientific">Mycobacterium intracellulare subsp. chimaera</name>
    <dbReference type="NCBI Taxonomy" id="222805"/>
    <lineage>
        <taxon>Bacteria</taxon>
        <taxon>Bacillati</taxon>
        <taxon>Actinomycetota</taxon>
        <taxon>Actinomycetes</taxon>
        <taxon>Mycobacteriales</taxon>
        <taxon>Mycobacteriaceae</taxon>
        <taxon>Mycobacterium</taxon>
        <taxon>Mycobacterium avium complex (MAC)</taxon>
    </lineage>
</organism>
<dbReference type="RefSeq" id="WP_136244823.1">
    <property type="nucleotide sequence ID" value="NZ_CAAHFK010000055.1"/>
</dbReference>
<keyword evidence="2" id="KW-1185">Reference proteome</keyword>
<evidence type="ECO:0000313" key="2">
    <source>
        <dbReference type="Proteomes" id="UP001529272"/>
    </source>
</evidence>
<dbReference type="EMBL" id="JASZZX010000080">
    <property type="protein sequence ID" value="MDM3930387.1"/>
    <property type="molecule type" value="Genomic_DNA"/>
</dbReference>
<gene>
    <name evidence="1" type="ORF">QRB35_31160</name>
</gene>
<dbReference type="Proteomes" id="UP001529272">
    <property type="component" value="Unassembled WGS sequence"/>
</dbReference>
<protein>
    <submittedName>
        <fullName evidence="1">Uncharacterized protein</fullName>
    </submittedName>
</protein>
<accession>A0ABT7PAR4</accession>
<proteinExistence type="predicted"/>
<evidence type="ECO:0000313" key="1">
    <source>
        <dbReference type="EMBL" id="MDM3930387.1"/>
    </source>
</evidence>